<protein>
    <recommendedName>
        <fullName evidence="4">Variable surface protein</fullName>
    </recommendedName>
</protein>
<evidence type="ECO:0008006" key="4">
    <source>
        <dbReference type="Google" id="ProtNLM"/>
    </source>
</evidence>
<gene>
    <name evidence="2" type="ORF">PVNG_05539</name>
</gene>
<name>A0A0J9U1V6_PLAVI</name>
<evidence type="ECO:0000313" key="3">
    <source>
        <dbReference type="Proteomes" id="UP000053239"/>
    </source>
</evidence>
<accession>A0A0J9U1V6</accession>
<keyword evidence="1" id="KW-1133">Transmembrane helix</keyword>
<sequence length="325" mass="38244">MTFFILQHSCKIILFILRNFEKYLFTIYNIILYDYTSKFIFIFSELRMYPFLEPLDIYSFDDEDLDGLEAEDYKSFCDEYLMDEPLENQNEKHDICKKLVRNFVHLSTKGRETGHYDCVCLTTWLYNKTVSSNIPFDFIRGMYLNLGEQGDFLPNIGLCDYDQFEIIMKDPEKVRKFFYFSINIEEIKKIIPLGKKYSHQKALIDYINECIQVYEKYIGNCSSVTYDNILCNELNLFEHLYEELKSEFSESEYNIPELQNTPGKNVEKFSLKVEENALSPRDRGVQTDGEIAPGGMSTSKIVTMGSLIYVPAVSFYVFKVKKKIF</sequence>
<keyword evidence="1" id="KW-0472">Membrane</keyword>
<dbReference type="EMBL" id="KQ235191">
    <property type="protein sequence ID" value="KNA02216.1"/>
    <property type="molecule type" value="Genomic_DNA"/>
</dbReference>
<dbReference type="InterPro" id="IPR008780">
    <property type="entry name" value="Plasmodium_Vir"/>
</dbReference>
<dbReference type="AlphaFoldDB" id="A0A0J9U1V6"/>
<organism evidence="2 3">
    <name type="scientific">Plasmodium vivax North Korean</name>
    <dbReference type="NCBI Taxonomy" id="1035514"/>
    <lineage>
        <taxon>Eukaryota</taxon>
        <taxon>Sar</taxon>
        <taxon>Alveolata</taxon>
        <taxon>Apicomplexa</taxon>
        <taxon>Aconoidasida</taxon>
        <taxon>Haemosporida</taxon>
        <taxon>Plasmodiidae</taxon>
        <taxon>Plasmodium</taxon>
        <taxon>Plasmodium (Plasmodium)</taxon>
    </lineage>
</organism>
<proteinExistence type="predicted"/>
<keyword evidence="1" id="KW-0812">Transmembrane</keyword>
<dbReference type="Proteomes" id="UP000053239">
    <property type="component" value="Unassembled WGS sequence"/>
</dbReference>
<evidence type="ECO:0000256" key="1">
    <source>
        <dbReference type="SAM" id="Phobius"/>
    </source>
</evidence>
<reference evidence="2 3" key="1">
    <citation type="submission" date="2011-09" db="EMBL/GenBank/DDBJ databases">
        <title>The Genome Sequence of Plasmodium vivax North Korean.</title>
        <authorList>
            <consortium name="The Broad Institute Genome Sequencing Platform"/>
            <consortium name="The Broad Institute Genome Sequencing Center for Infectious Disease"/>
            <person name="Neafsey D."/>
            <person name="Carlton J."/>
            <person name="Barnwell J."/>
            <person name="Collins W."/>
            <person name="Escalante A."/>
            <person name="Mullikin J."/>
            <person name="Saul A."/>
            <person name="Guigo R."/>
            <person name="Camara F."/>
            <person name="Young S.K."/>
            <person name="Zeng Q."/>
            <person name="Gargeya S."/>
            <person name="Fitzgerald M."/>
            <person name="Haas B."/>
            <person name="Abouelleil A."/>
            <person name="Alvarado L."/>
            <person name="Arachchi H.M."/>
            <person name="Berlin A."/>
            <person name="Brown A."/>
            <person name="Chapman S.B."/>
            <person name="Chen Z."/>
            <person name="Dunbar C."/>
            <person name="Freedman E."/>
            <person name="Gearin G."/>
            <person name="Gellesch M."/>
            <person name="Goldberg J."/>
            <person name="Griggs A."/>
            <person name="Gujja S."/>
            <person name="Heiman D."/>
            <person name="Howarth C."/>
            <person name="Larson L."/>
            <person name="Lui A."/>
            <person name="MacDonald P.J.P."/>
            <person name="Montmayeur A."/>
            <person name="Murphy C."/>
            <person name="Neiman D."/>
            <person name="Pearson M."/>
            <person name="Priest M."/>
            <person name="Roberts A."/>
            <person name="Saif S."/>
            <person name="Shea T."/>
            <person name="Shenoy N."/>
            <person name="Sisk P."/>
            <person name="Stolte C."/>
            <person name="Sykes S."/>
            <person name="Wortman J."/>
            <person name="Nusbaum C."/>
            <person name="Birren B."/>
        </authorList>
    </citation>
    <scope>NUCLEOTIDE SEQUENCE [LARGE SCALE GENOMIC DNA]</scope>
    <source>
        <strain evidence="2 3">North Korean</strain>
    </source>
</reference>
<dbReference type="Pfam" id="PF05795">
    <property type="entry name" value="Plasmodium_Vir"/>
    <property type="match status" value="1"/>
</dbReference>
<evidence type="ECO:0000313" key="2">
    <source>
        <dbReference type="EMBL" id="KNA02216.1"/>
    </source>
</evidence>
<feature type="transmembrane region" description="Helical" evidence="1">
    <location>
        <begin position="301"/>
        <end position="318"/>
    </location>
</feature>